<proteinExistence type="predicted"/>
<reference evidence="3 4" key="1">
    <citation type="submission" date="2021-06" db="EMBL/GenBank/DDBJ databases">
        <title>Genome sequence of Babesia caballi.</title>
        <authorList>
            <person name="Yamagishi J."/>
            <person name="Kidaka T."/>
            <person name="Ochi A."/>
        </authorList>
    </citation>
    <scope>NUCLEOTIDE SEQUENCE [LARGE SCALE GENOMIC DNA]</scope>
    <source>
        <strain evidence="3">USDA-D6B2</strain>
    </source>
</reference>
<feature type="signal peptide" evidence="2">
    <location>
        <begin position="1"/>
        <end position="26"/>
    </location>
</feature>
<dbReference type="Proteomes" id="UP001497744">
    <property type="component" value="Unassembled WGS sequence"/>
</dbReference>
<protein>
    <submittedName>
        <fullName evidence="3">Membrane protein, putative</fullName>
    </submittedName>
</protein>
<feature type="chain" id="PRO_5043674580" evidence="2">
    <location>
        <begin position="27"/>
        <end position="373"/>
    </location>
</feature>
<gene>
    <name evidence="3" type="ORF">BcabD6B2_00870</name>
</gene>
<dbReference type="GeneID" id="94192135"/>
<evidence type="ECO:0000313" key="4">
    <source>
        <dbReference type="Proteomes" id="UP001497744"/>
    </source>
</evidence>
<accession>A0AAV4LL09</accession>
<dbReference type="RefSeq" id="XP_067712723.1">
    <property type="nucleotide sequence ID" value="XM_067856622.1"/>
</dbReference>
<feature type="region of interest" description="Disordered" evidence="1">
    <location>
        <begin position="332"/>
        <end position="373"/>
    </location>
</feature>
<comment type="caution">
    <text evidence="3">The sequence shown here is derived from an EMBL/GenBank/DDBJ whole genome shotgun (WGS) entry which is preliminary data.</text>
</comment>
<keyword evidence="2" id="KW-0732">Signal</keyword>
<organism evidence="3 4">
    <name type="scientific">Babesia caballi</name>
    <dbReference type="NCBI Taxonomy" id="5871"/>
    <lineage>
        <taxon>Eukaryota</taxon>
        <taxon>Sar</taxon>
        <taxon>Alveolata</taxon>
        <taxon>Apicomplexa</taxon>
        <taxon>Aconoidasida</taxon>
        <taxon>Piroplasmida</taxon>
        <taxon>Babesiidae</taxon>
        <taxon>Babesia</taxon>
    </lineage>
</organism>
<name>A0AAV4LL09_BABCB</name>
<dbReference type="AlphaFoldDB" id="A0AAV4LL09"/>
<evidence type="ECO:0000256" key="2">
    <source>
        <dbReference type="SAM" id="SignalP"/>
    </source>
</evidence>
<dbReference type="EMBL" id="BPLF01000001">
    <property type="protein sequence ID" value="GIX60652.1"/>
    <property type="molecule type" value="Genomic_DNA"/>
</dbReference>
<sequence>MNPCNGVLGNFLIIVALLAGHSPVAALLRPAFLPLSIGCLDGRCTRQSSRPLSAEPTASEVVEPKTFKNAKKNLFRRQFDDYVDVGTSTVNNRDGERWQDIVMEEIAKNRNAQPSDNFLFGEHNVEQLNLSAMVDDRAEVTMPSFNYRLSPEGRMKLEDRITHLKHMAASNPGNPKSVRPNLWIVRSTFGNYCELLERDEERLESFVKRVRSYFSPDRLQIFKMKVEVKMPLCEVFFEGDITDQVRIFYARGGTLQFYVVPRFWTRCPLLEKDPRLEAKYGKSTAPGLFPQWDEDGMIDELIDCMDVRPDYALVTTVCRILTFPGIPPPQRLAAAPHGAGPRPESDDGVFQEGALANTSASPAGVRAGRGGLP</sequence>
<evidence type="ECO:0000313" key="3">
    <source>
        <dbReference type="EMBL" id="GIX60652.1"/>
    </source>
</evidence>
<keyword evidence="4" id="KW-1185">Reference proteome</keyword>
<evidence type="ECO:0000256" key="1">
    <source>
        <dbReference type="SAM" id="MobiDB-lite"/>
    </source>
</evidence>